<dbReference type="Pfam" id="PF01040">
    <property type="entry name" value="UbiA"/>
    <property type="match status" value="1"/>
</dbReference>
<dbReference type="EC" id="2.5.1.141" evidence="9"/>
<evidence type="ECO:0000256" key="5">
    <source>
        <dbReference type="ARBA" id="ARBA00022989"/>
    </source>
</evidence>
<dbReference type="GO" id="GO:0005886">
    <property type="term" value="C:plasma membrane"/>
    <property type="evidence" value="ECO:0007669"/>
    <property type="project" value="UniProtKB-SubCell"/>
</dbReference>
<dbReference type="AlphaFoldDB" id="A0A3E0IBJ1"/>
<feature type="transmembrane region" description="Helical" evidence="9">
    <location>
        <begin position="327"/>
        <end position="346"/>
    </location>
</feature>
<keyword evidence="11" id="KW-1185">Reference proteome</keyword>
<feature type="transmembrane region" description="Helical" evidence="9">
    <location>
        <begin position="228"/>
        <end position="247"/>
    </location>
</feature>
<comment type="catalytic activity">
    <reaction evidence="8 9">
        <text>heme b + (2E,6E)-farnesyl diphosphate + H2O = Fe(II)-heme o + diphosphate</text>
        <dbReference type="Rhea" id="RHEA:28070"/>
        <dbReference type="ChEBI" id="CHEBI:15377"/>
        <dbReference type="ChEBI" id="CHEBI:33019"/>
        <dbReference type="ChEBI" id="CHEBI:60344"/>
        <dbReference type="ChEBI" id="CHEBI:60530"/>
        <dbReference type="ChEBI" id="CHEBI:175763"/>
        <dbReference type="EC" id="2.5.1.141"/>
    </reaction>
</comment>
<reference evidence="10 11" key="1">
    <citation type="submission" date="2018-08" db="EMBL/GenBank/DDBJ databases">
        <title>Genomic Encyclopedia of Type Strains, Phase IV (KMG-IV): sequencing the most valuable type-strain genomes for metagenomic binning, comparative biology and taxonomic classification.</title>
        <authorList>
            <person name="Goeker M."/>
        </authorList>
    </citation>
    <scope>NUCLEOTIDE SEQUENCE [LARGE SCALE GENOMIC DNA]</scope>
    <source>
        <strain evidence="10 11">DSM 18841</strain>
    </source>
</reference>
<evidence type="ECO:0000256" key="1">
    <source>
        <dbReference type="ARBA" id="ARBA00004141"/>
    </source>
</evidence>
<comment type="pathway">
    <text evidence="9">Porphyrin-containing compound metabolism; heme O biosynthesis; heme O from protoheme: step 1/1.</text>
</comment>
<dbReference type="PANTHER" id="PTHR43448">
    <property type="entry name" value="PROTOHEME IX FARNESYLTRANSFERASE, MITOCHONDRIAL"/>
    <property type="match status" value="1"/>
</dbReference>
<protein>
    <recommendedName>
        <fullName evidence="9">Protoheme IX farnesyltransferase</fullName>
        <ecNumber evidence="9">2.5.1.141</ecNumber>
    </recommendedName>
    <alternativeName>
        <fullName evidence="9">Heme B farnesyltransferase</fullName>
    </alternativeName>
    <alternativeName>
        <fullName evidence="9">Heme O synthase</fullName>
    </alternativeName>
</protein>
<dbReference type="HAMAP" id="MF_00154">
    <property type="entry name" value="CyoE_CtaB"/>
    <property type="match status" value="1"/>
</dbReference>
<feature type="transmembrane region" description="Helical" evidence="9">
    <location>
        <begin position="74"/>
        <end position="94"/>
    </location>
</feature>
<dbReference type="NCBIfam" id="TIGR01473">
    <property type="entry name" value="cyoE_ctaB"/>
    <property type="match status" value="1"/>
</dbReference>
<evidence type="ECO:0000313" key="11">
    <source>
        <dbReference type="Proteomes" id="UP000256884"/>
    </source>
</evidence>
<comment type="function">
    <text evidence="9">Converts heme B (protoheme IX) to heme O by substitution of the vinyl group on carbon 2 of heme B porphyrin ring with a hydroxyethyl farnesyl side group.</text>
</comment>
<keyword evidence="4 9" id="KW-0812">Transmembrane</keyword>
<evidence type="ECO:0000256" key="7">
    <source>
        <dbReference type="ARBA" id="ARBA00023136"/>
    </source>
</evidence>
<feature type="transmembrane region" description="Helical" evidence="9">
    <location>
        <begin position="267"/>
        <end position="287"/>
    </location>
</feature>
<keyword evidence="7 9" id="KW-0472">Membrane</keyword>
<organism evidence="10 11">
    <name type="scientific">Tenacibaculum gallaicum</name>
    <dbReference type="NCBI Taxonomy" id="561505"/>
    <lineage>
        <taxon>Bacteria</taxon>
        <taxon>Pseudomonadati</taxon>
        <taxon>Bacteroidota</taxon>
        <taxon>Flavobacteriia</taxon>
        <taxon>Flavobacteriales</taxon>
        <taxon>Flavobacteriaceae</taxon>
        <taxon>Tenacibaculum</taxon>
    </lineage>
</organism>
<accession>A0A3E0IBJ1</accession>
<dbReference type="Proteomes" id="UP000256884">
    <property type="component" value="Unassembled WGS sequence"/>
</dbReference>
<feature type="transmembrane region" description="Helical" evidence="9">
    <location>
        <begin position="100"/>
        <end position="124"/>
    </location>
</feature>
<dbReference type="GO" id="GO:0006784">
    <property type="term" value="P:heme A biosynthetic process"/>
    <property type="evidence" value="ECO:0007669"/>
    <property type="project" value="TreeGrafter"/>
</dbReference>
<dbReference type="PROSITE" id="PS00943">
    <property type="entry name" value="UBIA"/>
    <property type="match status" value="1"/>
</dbReference>
<proteinExistence type="inferred from homology"/>
<evidence type="ECO:0000256" key="3">
    <source>
        <dbReference type="ARBA" id="ARBA00022679"/>
    </source>
</evidence>
<evidence type="ECO:0000256" key="9">
    <source>
        <dbReference type="HAMAP-Rule" id="MF_00154"/>
    </source>
</evidence>
<dbReference type="PANTHER" id="PTHR43448:SF2">
    <property type="entry name" value="PROTOHEME IX FARNESYLTRANSFERASE, MITOCHONDRIAL"/>
    <property type="match status" value="1"/>
</dbReference>
<dbReference type="GO" id="GO:0008495">
    <property type="term" value="F:protoheme IX farnesyltransferase activity"/>
    <property type="evidence" value="ECO:0007669"/>
    <property type="project" value="UniProtKB-UniRule"/>
</dbReference>
<evidence type="ECO:0000256" key="2">
    <source>
        <dbReference type="ARBA" id="ARBA00022475"/>
    </source>
</evidence>
<evidence type="ECO:0000256" key="6">
    <source>
        <dbReference type="ARBA" id="ARBA00023133"/>
    </source>
</evidence>
<evidence type="ECO:0000256" key="4">
    <source>
        <dbReference type="ARBA" id="ARBA00022692"/>
    </source>
</evidence>
<keyword evidence="2 9" id="KW-1003">Cell membrane</keyword>
<dbReference type="InterPro" id="IPR000537">
    <property type="entry name" value="UbiA_prenyltransferase"/>
</dbReference>
<dbReference type="CDD" id="cd13957">
    <property type="entry name" value="PT_UbiA_Cox10"/>
    <property type="match status" value="1"/>
</dbReference>
<comment type="subcellular location">
    <subcellularLocation>
        <location evidence="9">Cell membrane</location>
        <topology evidence="9">Multi-pass membrane protein</topology>
    </subcellularLocation>
    <subcellularLocation>
        <location evidence="1">Membrane</location>
        <topology evidence="1">Multi-pass membrane protein</topology>
    </subcellularLocation>
</comment>
<dbReference type="InterPro" id="IPR030470">
    <property type="entry name" value="UbiA_prenylTrfase_CS"/>
</dbReference>
<dbReference type="OrthoDB" id="9814417at2"/>
<name>A0A3E0IBJ1_9FLAO</name>
<dbReference type="Gene3D" id="1.10.357.140">
    <property type="entry name" value="UbiA prenyltransferase"/>
    <property type="match status" value="1"/>
</dbReference>
<keyword evidence="3 9" id="KW-0808">Transferase</keyword>
<feature type="transmembrane region" description="Helical" evidence="9">
    <location>
        <begin position="197"/>
        <end position="216"/>
    </location>
</feature>
<dbReference type="InterPro" id="IPR044878">
    <property type="entry name" value="UbiA_sf"/>
</dbReference>
<comment type="caution">
    <text evidence="10">The sequence shown here is derived from an EMBL/GenBank/DDBJ whole genome shotgun (WGS) entry which is preliminary data.</text>
</comment>
<dbReference type="UniPathway" id="UPA00834">
    <property type="reaction ID" value="UER00712"/>
</dbReference>
<evidence type="ECO:0000256" key="8">
    <source>
        <dbReference type="ARBA" id="ARBA00047690"/>
    </source>
</evidence>
<keyword evidence="6 9" id="KW-0350">Heme biosynthesis</keyword>
<dbReference type="EMBL" id="QUNS01000001">
    <property type="protein sequence ID" value="REH56105.1"/>
    <property type="molecule type" value="Genomic_DNA"/>
</dbReference>
<dbReference type="GO" id="GO:0048034">
    <property type="term" value="P:heme O biosynthetic process"/>
    <property type="evidence" value="ECO:0007669"/>
    <property type="project" value="UniProtKB-UniRule"/>
</dbReference>
<keyword evidence="5 9" id="KW-1133">Transmembrane helix</keyword>
<comment type="miscellaneous">
    <text evidence="9">Carbon 2 of the heme B porphyrin ring is defined according to the Fischer nomenclature.</text>
</comment>
<feature type="transmembrane region" description="Helical" evidence="9">
    <location>
        <begin position="293"/>
        <end position="315"/>
    </location>
</feature>
<dbReference type="InterPro" id="IPR006369">
    <property type="entry name" value="Protohaem_IX_farnesylTrfase"/>
</dbReference>
<feature type="transmembrane region" description="Helical" evidence="9">
    <location>
        <begin position="145"/>
        <end position="167"/>
    </location>
</feature>
<evidence type="ECO:0000313" key="10">
    <source>
        <dbReference type="EMBL" id="REH56105.1"/>
    </source>
</evidence>
<gene>
    <name evidence="9" type="primary">ctaB</name>
    <name evidence="10" type="ORF">C7448_101134</name>
</gene>
<comment type="similarity">
    <text evidence="9">Belongs to the UbiA prenyltransferase family. Protoheme IX farnesyltransferase subfamily.</text>
</comment>
<sequence length="351" mass="39353">MNVHYCECGCKYNTIFLITKQFSFFFNFNSNKNIWWFNKNGISLQKFLKLEVDSVSTVHTKTSIKSIVKDFKQLTKVGLSISVVFTSITGYLLGAESINYTTIVLLALGGYLMVGASNAFNQVIEKDIDAVMQRTKNRPLPSGRMSTTTALIIATLFTIAGIAILYAINPKCALFGAISIFLYTSAYTPLKAVTPLAVFVGAIPGAIPFMLGWVAATGKFGIEAGFLFMIQFFWQFPHFWAIGWLQFEEYNKAGLHMLPMDKKDKGAVVQIIFYTCIMILMSIAPVLKVTGNFYIYPLTAVVILLLGLLMLYYAVQLYKTEKNTDARKLMLASVFYITIVPIIYVVDKFLH</sequence>